<evidence type="ECO:0000313" key="1">
    <source>
        <dbReference type="EMBL" id="GAA4992640.1"/>
    </source>
</evidence>
<protein>
    <recommendedName>
        <fullName evidence="3">ABM domain-containing protein</fullName>
    </recommendedName>
</protein>
<dbReference type="SUPFAM" id="SSF54909">
    <property type="entry name" value="Dimeric alpha+beta barrel"/>
    <property type="match status" value="1"/>
</dbReference>
<evidence type="ECO:0000313" key="2">
    <source>
        <dbReference type="Proteomes" id="UP001500466"/>
    </source>
</evidence>
<dbReference type="InterPro" id="IPR011008">
    <property type="entry name" value="Dimeric_a/b-barrel"/>
</dbReference>
<gene>
    <name evidence="1" type="ORF">GCM10023205_76540</name>
</gene>
<sequence>MQDPMYVRTTYATGDPARIDAALDGLRSEAPGLLQAQAGFRRFGLFADRDLGKILIGSWWDSDHARAAGDRQLGDRRRALLAPFAATVATEEWEAVSYTPAPQLGPGAGMRMGRLEFDPSEAEHFADTFVGVGRPKLEAIDGLVGATLFMNAEAGCALVGTLFRDRTAMAASRAAQAAVRGESLKVTKVRLVAMEEYELVAMARPDA</sequence>
<accession>A0ABP9IB28</accession>
<proteinExistence type="predicted"/>
<dbReference type="EMBL" id="BAABHS010000047">
    <property type="protein sequence ID" value="GAA4992640.1"/>
    <property type="molecule type" value="Genomic_DNA"/>
</dbReference>
<name>A0ABP9IB28_9ACTN</name>
<comment type="caution">
    <text evidence="1">The sequence shown here is derived from an EMBL/GenBank/DDBJ whole genome shotgun (WGS) entry which is preliminary data.</text>
</comment>
<keyword evidence="2" id="KW-1185">Reference proteome</keyword>
<organism evidence="1 2">
    <name type="scientific">Yinghuangia aomiensis</name>
    <dbReference type="NCBI Taxonomy" id="676205"/>
    <lineage>
        <taxon>Bacteria</taxon>
        <taxon>Bacillati</taxon>
        <taxon>Actinomycetota</taxon>
        <taxon>Actinomycetes</taxon>
        <taxon>Kitasatosporales</taxon>
        <taxon>Streptomycetaceae</taxon>
        <taxon>Yinghuangia</taxon>
    </lineage>
</organism>
<reference evidence="2" key="1">
    <citation type="journal article" date="2019" name="Int. J. Syst. Evol. Microbiol.">
        <title>The Global Catalogue of Microorganisms (GCM) 10K type strain sequencing project: providing services to taxonomists for standard genome sequencing and annotation.</title>
        <authorList>
            <consortium name="The Broad Institute Genomics Platform"/>
            <consortium name="The Broad Institute Genome Sequencing Center for Infectious Disease"/>
            <person name="Wu L."/>
            <person name="Ma J."/>
        </authorList>
    </citation>
    <scope>NUCLEOTIDE SEQUENCE [LARGE SCALE GENOMIC DNA]</scope>
    <source>
        <strain evidence="2">JCM 17986</strain>
    </source>
</reference>
<dbReference type="Proteomes" id="UP001500466">
    <property type="component" value="Unassembled WGS sequence"/>
</dbReference>
<dbReference type="RefSeq" id="WP_345680478.1">
    <property type="nucleotide sequence ID" value="NZ_BAABHS010000047.1"/>
</dbReference>
<evidence type="ECO:0008006" key="3">
    <source>
        <dbReference type="Google" id="ProtNLM"/>
    </source>
</evidence>